<dbReference type="SUPFAM" id="SSF102705">
    <property type="entry name" value="NIF3 (NGG1p interacting factor 3)-like"/>
    <property type="match status" value="1"/>
</dbReference>
<dbReference type="InterPro" id="IPR001365">
    <property type="entry name" value="A_deaminase_dom"/>
</dbReference>
<feature type="domain" description="Adenosine deaminase" evidence="16">
    <location>
        <begin position="14"/>
        <end position="325"/>
    </location>
</feature>
<evidence type="ECO:0000256" key="4">
    <source>
        <dbReference type="ARBA" id="ARBA00022723"/>
    </source>
</evidence>
<feature type="binding site" evidence="14">
    <location>
        <position position="289"/>
    </location>
    <ligand>
        <name>substrate</name>
    </ligand>
</feature>
<protein>
    <recommendedName>
        <fullName evidence="14">Adenine deaminase</fullName>
        <shortName evidence="14">ADE</shortName>
        <ecNumber evidence="14">3.5.4.2</ecNumber>
    </recommendedName>
    <alternativeName>
        <fullName evidence="14">Adenine aminohydrolase</fullName>
        <shortName evidence="14">AAH</shortName>
    </alternativeName>
</protein>
<evidence type="ECO:0000313" key="18">
    <source>
        <dbReference type="Proteomes" id="UP000324241"/>
    </source>
</evidence>
<dbReference type="InterPro" id="IPR032466">
    <property type="entry name" value="Metal_Hydrolase"/>
</dbReference>
<keyword evidence="6 14" id="KW-0862">Zinc</keyword>
<dbReference type="GO" id="GO:0016491">
    <property type="term" value="F:oxidoreductase activity"/>
    <property type="evidence" value="ECO:0007669"/>
    <property type="project" value="InterPro"/>
</dbReference>
<comment type="similarity">
    <text evidence="14">Belongs to the metallo-dependent hydrolases superfamily. Adenosine and AMP deaminases family. Adenine deaminase type 2 subfamily.</text>
</comment>
<comment type="cofactor">
    <cofactor evidence="13">
        <name>[2Fe-2S] cluster</name>
        <dbReference type="ChEBI" id="CHEBI:190135"/>
    </cofactor>
</comment>
<keyword evidence="10" id="KW-0520">NAD</keyword>
<evidence type="ECO:0000256" key="8">
    <source>
        <dbReference type="ARBA" id="ARBA00023004"/>
    </source>
</evidence>
<feature type="binding site" evidence="14">
    <location>
        <position position="288"/>
    </location>
    <ligand>
        <name>Zn(2+)</name>
        <dbReference type="ChEBI" id="CHEBI:29105"/>
        <note>catalytic</note>
    </ligand>
</feature>
<evidence type="ECO:0000256" key="15">
    <source>
        <dbReference type="SAM" id="MobiDB-lite"/>
    </source>
</evidence>
<comment type="catalytic activity">
    <reaction evidence="14">
        <text>adenine + H2O + H(+) = hypoxanthine + NH4(+)</text>
        <dbReference type="Rhea" id="RHEA:23688"/>
        <dbReference type="ChEBI" id="CHEBI:15377"/>
        <dbReference type="ChEBI" id="CHEBI:15378"/>
        <dbReference type="ChEBI" id="CHEBI:16708"/>
        <dbReference type="ChEBI" id="CHEBI:17368"/>
        <dbReference type="ChEBI" id="CHEBI:28938"/>
        <dbReference type="EC" id="3.5.4.2"/>
    </reaction>
</comment>
<evidence type="ECO:0000256" key="11">
    <source>
        <dbReference type="ARBA" id="ARBA00023080"/>
    </source>
</evidence>
<dbReference type="GO" id="GO:0008137">
    <property type="term" value="F:NADH dehydrogenase (ubiquinone) activity"/>
    <property type="evidence" value="ECO:0007669"/>
    <property type="project" value="UniProtKB-ARBA"/>
</dbReference>
<keyword evidence="7" id="KW-1278">Translocase</keyword>
<dbReference type="GO" id="GO:0008270">
    <property type="term" value="F:zinc ion binding"/>
    <property type="evidence" value="ECO:0007669"/>
    <property type="project" value="UniProtKB-UniRule"/>
</dbReference>
<organism evidence="17 18">
    <name type="scientific">Aspergillus tanneri</name>
    <dbReference type="NCBI Taxonomy" id="1220188"/>
    <lineage>
        <taxon>Eukaryota</taxon>
        <taxon>Fungi</taxon>
        <taxon>Dikarya</taxon>
        <taxon>Ascomycota</taxon>
        <taxon>Pezizomycotina</taxon>
        <taxon>Eurotiomycetes</taxon>
        <taxon>Eurotiomycetidae</taxon>
        <taxon>Eurotiales</taxon>
        <taxon>Aspergillaceae</taxon>
        <taxon>Aspergillus</taxon>
        <taxon>Aspergillus subgen. Circumdati</taxon>
    </lineage>
</organism>
<keyword evidence="12 14" id="KW-0539">Nucleus</keyword>
<dbReference type="GO" id="GO:0006146">
    <property type="term" value="P:adenine catabolic process"/>
    <property type="evidence" value="ECO:0007669"/>
    <property type="project" value="UniProtKB-UniRule"/>
</dbReference>
<name>A0A5M9N0H7_9EURO</name>
<dbReference type="InterPro" id="IPR002023">
    <property type="entry name" value="NuoE-like"/>
</dbReference>
<comment type="similarity">
    <text evidence="1">Belongs to the complex I 24 kDa subunit family.</text>
</comment>
<dbReference type="AlphaFoldDB" id="A0A5M9N0H7"/>
<keyword evidence="2 14" id="KW-0963">Cytoplasm</keyword>
<comment type="caution">
    <text evidence="17">The sequence shown here is derived from an EMBL/GenBank/DDBJ whole genome shotgun (WGS) entry which is preliminary data.</text>
</comment>
<dbReference type="VEuPathDB" id="FungiDB:EYZ11_000858"/>
<dbReference type="NCBIfam" id="TIGR01430">
    <property type="entry name" value="aden_deam"/>
    <property type="match status" value="1"/>
</dbReference>
<dbReference type="InterPro" id="IPR036249">
    <property type="entry name" value="Thioredoxin-like_sf"/>
</dbReference>
<dbReference type="EMBL" id="QUQM01000001">
    <property type="protein sequence ID" value="KAA8650449.1"/>
    <property type="molecule type" value="Genomic_DNA"/>
</dbReference>
<dbReference type="CDD" id="cd03064">
    <property type="entry name" value="TRX_Fd_NuoE"/>
    <property type="match status" value="1"/>
</dbReference>
<dbReference type="Proteomes" id="UP000324241">
    <property type="component" value="Unassembled WGS sequence"/>
</dbReference>
<dbReference type="GO" id="GO:0005634">
    <property type="term" value="C:nucleus"/>
    <property type="evidence" value="ECO:0007669"/>
    <property type="project" value="UniProtKB-SubCell"/>
</dbReference>
<dbReference type="InterPro" id="IPR006330">
    <property type="entry name" value="Ado/ade_deaminase"/>
</dbReference>
<proteinExistence type="inferred from homology"/>
<dbReference type="HAMAP" id="MF_01962">
    <property type="entry name" value="Adenine_deaminase"/>
    <property type="match status" value="1"/>
</dbReference>
<dbReference type="PROSITE" id="PS01099">
    <property type="entry name" value="COMPLEX1_24K"/>
    <property type="match status" value="1"/>
</dbReference>
<dbReference type="EC" id="3.5.4.2" evidence="14"/>
<keyword evidence="11 14" id="KW-0546">Nucleotide metabolism</keyword>
<evidence type="ECO:0000256" key="1">
    <source>
        <dbReference type="ARBA" id="ARBA00010643"/>
    </source>
</evidence>
<feature type="active site" description="Proton donor" evidence="14">
    <location>
        <position position="211"/>
    </location>
</feature>
<dbReference type="GO" id="GO:0043103">
    <property type="term" value="P:hypoxanthine salvage"/>
    <property type="evidence" value="ECO:0007669"/>
    <property type="project" value="UniProtKB-UniRule"/>
</dbReference>
<dbReference type="RefSeq" id="XP_033429810.1">
    <property type="nucleotide sequence ID" value="XM_033567815.1"/>
</dbReference>
<dbReference type="PANTHER" id="PTHR43114">
    <property type="entry name" value="ADENINE DEAMINASE"/>
    <property type="match status" value="1"/>
</dbReference>
<dbReference type="FunFam" id="3.20.20.140:FF:000039">
    <property type="entry name" value="Adenine deaminase"/>
    <property type="match status" value="1"/>
</dbReference>
<feature type="compositionally biased region" description="Polar residues" evidence="15">
    <location>
        <begin position="761"/>
        <end position="771"/>
    </location>
</feature>
<feature type="binding site" evidence="14">
    <location>
        <position position="21"/>
    </location>
    <ligand>
        <name>Zn(2+)</name>
        <dbReference type="ChEBI" id="CHEBI:29105"/>
        <note>catalytic</note>
    </ligand>
</feature>
<dbReference type="GO" id="GO:0005829">
    <property type="term" value="C:cytosol"/>
    <property type="evidence" value="ECO:0007669"/>
    <property type="project" value="TreeGrafter"/>
</dbReference>
<dbReference type="InterPro" id="IPR041921">
    <property type="entry name" value="NuoE_N"/>
</dbReference>
<feature type="binding site" evidence="14">
    <location>
        <position position="19"/>
    </location>
    <ligand>
        <name>Zn(2+)</name>
        <dbReference type="ChEBI" id="CHEBI:29105"/>
        <note>catalytic</note>
    </ligand>
</feature>
<dbReference type="FunFam" id="3.40.30.10:FF:000022">
    <property type="entry name" value="NADH dehydrogenase flavoprotein 2, mitochondrial"/>
    <property type="match status" value="1"/>
</dbReference>
<evidence type="ECO:0000256" key="12">
    <source>
        <dbReference type="ARBA" id="ARBA00023242"/>
    </source>
</evidence>
<dbReference type="GeneID" id="54325837"/>
<keyword evidence="9" id="KW-0411">Iron-sulfur</keyword>
<evidence type="ECO:0000256" key="7">
    <source>
        <dbReference type="ARBA" id="ARBA00022967"/>
    </source>
</evidence>
<keyword evidence="4 14" id="KW-0479">Metal-binding</keyword>
<dbReference type="OrthoDB" id="10254187at2759"/>
<dbReference type="FunFam" id="1.10.10.1590:FF:000001">
    <property type="entry name" value="NADH-quinone oxidoreductase subunit E"/>
    <property type="match status" value="1"/>
</dbReference>
<comment type="function">
    <text evidence="14">Catalyzes the hydrolytic deamination of adenine to hypoxanthine. Plays an important role in the purine salvage pathway and in nitrogen catabolism.</text>
</comment>
<feature type="region of interest" description="Disordered" evidence="15">
    <location>
        <begin position="747"/>
        <end position="796"/>
    </location>
</feature>
<dbReference type="GO" id="GO:0051537">
    <property type="term" value="F:2 iron, 2 sulfur cluster binding"/>
    <property type="evidence" value="ECO:0007669"/>
    <property type="project" value="UniProtKB-KW"/>
</dbReference>
<dbReference type="Pfam" id="PF00962">
    <property type="entry name" value="A_deaminase"/>
    <property type="match status" value="1"/>
</dbReference>
<evidence type="ECO:0000256" key="10">
    <source>
        <dbReference type="ARBA" id="ARBA00023027"/>
    </source>
</evidence>
<dbReference type="InterPro" id="IPR042128">
    <property type="entry name" value="NuoE_dom"/>
</dbReference>
<dbReference type="GO" id="GO:0098796">
    <property type="term" value="C:membrane protein complex"/>
    <property type="evidence" value="ECO:0007669"/>
    <property type="project" value="UniProtKB-ARBA"/>
</dbReference>
<dbReference type="SMR" id="A0A5M9N0H7"/>
<feature type="site" description="Important for catalytic activity" evidence="14">
    <location>
        <position position="231"/>
    </location>
</feature>
<gene>
    <name evidence="14 17" type="primary">AAH1</name>
    <name evidence="17" type="ORF">ATNIH1004_003135</name>
</gene>
<dbReference type="VEuPathDB" id="FungiDB:EYZ11_000837"/>
<dbReference type="SUPFAM" id="SSF52833">
    <property type="entry name" value="Thioredoxin-like"/>
    <property type="match status" value="1"/>
</dbReference>
<dbReference type="PANTHER" id="PTHR43114:SF6">
    <property type="entry name" value="ADENINE DEAMINASE"/>
    <property type="match status" value="1"/>
</dbReference>
<dbReference type="GO" id="GO:0000034">
    <property type="term" value="F:adenine deaminase activity"/>
    <property type="evidence" value="ECO:0007669"/>
    <property type="project" value="UniProtKB-UniRule"/>
</dbReference>
<dbReference type="Gene3D" id="3.20.20.140">
    <property type="entry name" value="Metal-dependent hydrolases"/>
    <property type="match status" value="1"/>
</dbReference>
<dbReference type="VEuPathDB" id="FungiDB:EYZ11_000821"/>
<feature type="binding site" evidence="14">
    <location>
        <position position="208"/>
    </location>
    <ligand>
        <name>Zn(2+)</name>
        <dbReference type="ChEBI" id="CHEBI:29105"/>
        <note>catalytic</note>
    </ligand>
</feature>
<dbReference type="InterPro" id="IPR028892">
    <property type="entry name" value="ADE"/>
</dbReference>
<evidence type="ECO:0000256" key="5">
    <source>
        <dbReference type="ARBA" id="ARBA00022801"/>
    </source>
</evidence>
<dbReference type="Gene3D" id="3.30.70.120">
    <property type="match status" value="1"/>
</dbReference>
<dbReference type="GO" id="GO:1902494">
    <property type="term" value="C:catalytic complex"/>
    <property type="evidence" value="ECO:0007669"/>
    <property type="project" value="UniProtKB-ARBA"/>
</dbReference>
<accession>A0A5M9N0H7</accession>
<dbReference type="NCBIfam" id="TIGR01958">
    <property type="entry name" value="nuoE_fam"/>
    <property type="match status" value="1"/>
</dbReference>
<evidence type="ECO:0000256" key="3">
    <source>
        <dbReference type="ARBA" id="ARBA00022714"/>
    </source>
</evidence>
<dbReference type="InterPro" id="IPR006650">
    <property type="entry name" value="A/AMP_deam_AS"/>
</dbReference>
<comment type="subcellular location">
    <subcellularLocation>
        <location evidence="14">Cytoplasm</location>
    </subcellularLocation>
    <subcellularLocation>
        <location evidence="14">Nucleus</location>
    </subcellularLocation>
</comment>
<evidence type="ECO:0000259" key="16">
    <source>
        <dbReference type="Pfam" id="PF00962"/>
    </source>
</evidence>
<sequence length="796" mass="88001">MCQSDLHDFLHGLPKCEHHVHLEGCLTPELIFHLAERNSVQLPKDPAYETVETLTQRYGHFTSLDDFLGFYFYGMSVLLQESDFADLAWAYFQKAHADGVHHAEVFFDPQVHRDRGIPYATIVSGFVAGCKRAEKELGLTTRLILCFVRHLPVESAANVYEEALVHQHFDTDIVHGLGWSSTEIGPPKDMFRELYSSASARGIRLTAHAGEEGDASYISTALELGAQRIDHGIRLVEDPVLMERVAQEGILLTVCPLSNVQLRCVDSVAQVPIRKFLDAGVKFSINSDDPAYFGGYILDNYCAVQEAFQLSIEDWRVIAENSIDSVEDTIYSSNSRNRHGCGTITQLSQDFGRRILPASRSLLHFSFLPPHTSSILRNTGRTYIYSQARVMSLNAADDRYKLVFFVPHSHLDSVKEAVFATGAGTFPGGKYSKCCFQTPGQGQFMPADGANPTIGAVGTLEYVEEMKVEMICVGRSVMLHAVDALITAHPYEEHPQNASSTPIAAESFIFVSSSPTSSLSQFIPSPPPAMASRIFPAVPRVGRQLFQSVPKSQCRPFSAGPQRCSDSLAVHRNKPTNNPSIPFKFSEQNLKLADEILKRYPPQYKKAAVMPLLDLGQRQHGYTSISVMNEVARLLEMPPMRVYEVATFYTMYNREPVGKYFVQLCTTTPCQLGGCGSDKIVKAITEHLGITPGHTTEDGLFTFIEVECLGACVNAPMVQINDDYYEDLTPESIKTLLTALKESATATDAGKQVPAPGPMSGRQSCENSAGLTSLREPVWDPETMMRKDGALDAQQQ</sequence>
<keyword evidence="8" id="KW-0408">Iron</keyword>
<dbReference type="InterPro" id="IPR036069">
    <property type="entry name" value="DUF34/NIF3_sf"/>
</dbReference>
<dbReference type="SUPFAM" id="SSF51556">
    <property type="entry name" value="Metallo-dependent hydrolases"/>
    <property type="match status" value="1"/>
</dbReference>
<dbReference type="CDD" id="cd01320">
    <property type="entry name" value="ADA"/>
    <property type="match status" value="1"/>
</dbReference>
<dbReference type="GO" id="GO:0006120">
    <property type="term" value="P:mitochondrial electron transport, NADH to ubiquinone"/>
    <property type="evidence" value="ECO:0007669"/>
    <property type="project" value="UniProtKB-ARBA"/>
</dbReference>
<dbReference type="Gene3D" id="1.10.10.1590">
    <property type="entry name" value="NADH-quinone oxidoreductase subunit E"/>
    <property type="match status" value="1"/>
</dbReference>
<dbReference type="Pfam" id="PF01257">
    <property type="entry name" value="2Fe-2S_thioredx"/>
    <property type="match status" value="1"/>
</dbReference>
<dbReference type="NCBIfam" id="NF005725">
    <property type="entry name" value="PRK07539.1-5"/>
    <property type="match status" value="1"/>
</dbReference>
<evidence type="ECO:0000256" key="2">
    <source>
        <dbReference type="ARBA" id="ARBA00022490"/>
    </source>
</evidence>
<dbReference type="Gene3D" id="3.40.30.10">
    <property type="entry name" value="Glutaredoxin"/>
    <property type="match status" value="1"/>
</dbReference>
<dbReference type="PROSITE" id="PS00485">
    <property type="entry name" value="A_DEAMINASE"/>
    <property type="match status" value="1"/>
</dbReference>
<dbReference type="GO" id="GO:0009168">
    <property type="term" value="P:purine ribonucleoside monophosphate biosynthetic process"/>
    <property type="evidence" value="ECO:0007669"/>
    <property type="project" value="InterPro"/>
</dbReference>
<evidence type="ECO:0000256" key="13">
    <source>
        <dbReference type="ARBA" id="ARBA00034078"/>
    </source>
</evidence>
<keyword evidence="3" id="KW-0001">2Fe-2S</keyword>
<comment type="cofactor">
    <cofactor evidence="14">
        <name>Zn(2+)</name>
        <dbReference type="ChEBI" id="CHEBI:29105"/>
    </cofactor>
    <text evidence="14">Binds 1 zinc ion per subunit.</text>
</comment>
<evidence type="ECO:0000256" key="14">
    <source>
        <dbReference type="HAMAP-Rule" id="MF_03145"/>
    </source>
</evidence>
<reference evidence="17 18" key="1">
    <citation type="submission" date="2019-08" db="EMBL/GenBank/DDBJ databases">
        <title>The genome sequence of a newly discovered highly antifungal drug resistant Aspergillus species, Aspergillus tanneri NIH 1004.</title>
        <authorList>
            <person name="Mounaud S."/>
            <person name="Singh I."/>
            <person name="Joardar V."/>
            <person name="Pakala S."/>
            <person name="Pakala S."/>
            <person name="Venepally P."/>
            <person name="Chung J.K."/>
            <person name="Losada L."/>
            <person name="Nierman W.C."/>
        </authorList>
    </citation>
    <scope>NUCLEOTIDE SEQUENCE [LARGE SCALE GENOMIC DNA]</scope>
    <source>
        <strain evidence="17 18">NIH1004</strain>
    </source>
</reference>
<keyword evidence="5 14" id="KW-0378">Hydrolase</keyword>
<evidence type="ECO:0000313" key="17">
    <source>
        <dbReference type="EMBL" id="KAA8650449.1"/>
    </source>
</evidence>
<evidence type="ECO:0000256" key="6">
    <source>
        <dbReference type="ARBA" id="ARBA00022833"/>
    </source>
</evidence>
<evidence type="ECO:0000256" key="9">
    <source>
        <dbReference type="ARBA" id="ARBA00023014"/>
    </source>
</evidence>
<dbReference type="InterPro" id="IPR015867">
    <property type="entry name" value="N-reg_PII/ATP_PRibTrfase_C"/>
</dbReference>
<dbReference type="GO" id="GO:0009117">
    <property type="term" value="P:nucleotide metabolic process"/>
    <property type="evidence" value="ECO:0007669"/>
    <property type="project" value="UniProtKB-KW"/>
</dbReference>
<dbReference type="GO" id="GO:0005743">
    <property type="term" value="C:mitochondrial inner membrane"/>
    <property type="evidence" value="ECO:0007669"/>
    <property type="project" value="UniProtKB-ARBA"/>
</dbReference>